<dbReference type="RefSeq" id="WP_130557966.1">
    <property type="nucleotide sequence ID" value="NZ_AP028947.1"/>
</dbReference>
<dbReference type="PANTHER" id="PTHR37827">
    <property type="entry name" value="TUDOR DOMAIN-CONTAINING PROTEIN"/>
    <property type="match status" value="1"/>
</dbReference>
<sequence>MKSSRIKSGECLCCGRFTLLTFHHLIPKKLHRRAFFRKNFDKEALNSGLNICRLCHDGIHDLYDEMQLAKNYPTAQALLADEALQKHFAWVAKKK</sequence>
<proteinExistence type="predicted"/>
<name>A0AA86MF91_9BURK</name>
<protein>
    <recommendedName>
        <fullName evidence="3">HNH domain-containing protein</fullName>
    </recommendedName>
</protein>
<dbReference type="AlphaFoldDB" id="A0AA86MF91"/>
<dbReference type="Proteomes" id="UP001329151">
    <property type="component" value="Chromosome"/>
</dbReference>
<gene>
    <name evidence="1" type="ORF">RGQ30_24060</name>
</gene>
<dbReference type="PANTHER" id="PTHR37827:SF1">
    <property type="entry name" value="HNH DOMAIN-CONTAINING PROTEIN"/>
    <property type="match status" value="1"/>
</dbReference>
<evidence type="ECO:0000313" key="2">
    <source>
        <dbReference type="Proteomes" id="UP001329151"/>
    </source>
</evidence>
<dbReference type="EMBL" id="AP028947">
    <property type="protein sequence ID" value="BET26905.1"/>
    <property type="molecule type" value="Genomic_DNA"/>
</dbReference>
<accession>A0AA86MF91</accession>
<dbReference type="KEGG" id="lto:RGQ30_24060"/>
<evidence type="ECO:0008006" key="3">
    <source>
        <dbReference type="Google" id="ProtNLM"/>
    </source>
</evidence>
<evidence type="ECO:0000313" key="1">
    <source>
        <dbReference type="EMBL" id="BET26905.1"/>
    </source>
</evidence>
<keyword evidence="2" id="KW-1185">Reference proteome</keyword>
<reference evidence="1 2" key="1">
    <citation type="submission" date="2023-10" db="EMBL/GenBank/DDBJ databases">
        <title>Complete Genome Sequence of Limnobacter thiooxidans CS-K2T, Isolated from freshwater lake sediments in Bavaria, Germany.</title>
        <authorList>
            <person name="Naruki M."/>
            <person name="Watanabe A."/>
            <person name="Warashina T."/>
            <person name="Morita T."/>
            <person name="Arakawa K."/>
        </authorList>
    </citation>
    <scope>NUCLEOTIDE SEQUENCE [LARGE SCALE GENOMIC DNA]</scope>
    <source>
        <strain evidence="1 2">CS-K2</strain>
    </source>
</reference>
<organism evidence="1 2">
    <name type="scientific">Limnobacter thiooxidans</name>
    <dbReference type="NCBI Taxonomy" id="131080"/>
    <lineage>
        <taxon>Bacteria</taxon>
        <taxon>Pseudomonadati</taxon>
        <taxon>Pseudomonadota</taxon>
        <taxon>Betaproteobacteria</taxon>
        <taxon>Burkholderiales</taxon>
        <taxon>Burkholderiaceae</taxon>
        <taxon>Limnobacter</taxon>
    </lineage>
</organism>